<organism evidence="1 2">
    <name type="scientific">Lipomyces orientalis</name>
    <dbReference type="NCBI Taxonomy" id="1233043"/>
    <lineage>
        <taxon>Eukaryota</taxon>
        <taxon>Fungi</taxon>
        <taxon>Dikarya</taxon>
        <taxon>Ascomycota</taxon>
        <taxon>Saccharomycotina</taxon>
        <taxon>Lipomycetes</taxon>
        <taxon>Lipomycetales</taxon>
        <taxon>Lipomycetaceae</taxon>
        <taxon>Lipomyces</taxon>
    </lineage>
</organism>
<gene>
    <name evidence="1" type="ORF">V1517DRAFT_355549</name>
</gene>
<evidence type="ECO:0000313" key="2">
    <source>
        <dbReference type="Proteomes" id="UP001489719"/>
    </source>
</evidence>
<accession>A0ACC3TC78</accession>
<keyword evidence="2" id="KW-1185">Reference proteome</keyword>
<reference evidence="2" key="1">
    <citation type="journal article" date="2024" name="Front. Bioeng. Biotechnol.">
        <title>Genome-scale model development and genomic sequencing of the oleaginous clade Lipomyces.</title>
        <authorList>
            <person name="Czajka J.J."/>
            <person name="Han Y."/>
            <person name="Kim J."/>
            <person name="Mondo S.J."/>
            <person name="Hofstad B.A."/>
            <person name="Robles A."/>
            <person name="Haridas S."/>
            <person name="Riley R."/>
            <person name="LaButti K."/>
            <person name="Pangilinan J."/>
            <person name="Andreopoulos W."/>
            <person name="Lipzen A."/>
            <person name="Yan J."/>
            <person name="Wang M."/>
            <person name="Ng V."/>
            <person name="Grigoriev I.V."/>
            <person name="Spatafora J.W."/>
            <person name="Magnuson J.K."/>
            <person name="Baker S.E."/>
            <person name="Pomraning K.R."/>
        </authorList>
    </citation>
    <scope>NUCLEOTIDE SEQUENCE [LARGE SCALE GENOMIC DNA]</scope>
    <source>
        <strain evidence="2">CBS 10300</strain>
    </source>
</reference>
<protein>
    <submittedName>
        <fullName evidence="1">Uncharacterized protein</fullName>
    </submittedName>
</protein>
<proteinExistence type="predicted"/>
<evidence type="ECO:0000313" key="1">
    <source>
        <dbReference type="EMBL" id="KAK9318744.1"/>
    </source>
</evidence>
<dbReference type="EMBL" id="MU970339">
    <property type="protein sequence ID" value="KAK9318744.1"/>
    <property type="molecule type" value="Genomic_DNA"/>
</dbReference>
<sequence length="179" mass="20494">MEPSGFSLHGSNYSQKCVFCFTLVCGETLQDLQKMFTTADGRPAKTCKRCRDNAREKSIRVMRRSSFDLDEQFENYDEFIEILSSFMGQRDGHIFDPDAHANDVSVAKCAQSSDENLQKRAIKCFRNDLSDCTGYYFHLRRCNERVDGPRFSLACSRSNERKTLGAAAKEFFDCHGNFT</sequence>
<name>A0ACC3TC78_9ASCO</name>
<dbReference type="Proteomes" id="UP001489719">
    <property type="component" value="Unassembled WGS sequence"/>
</dbReference>
<comment type="caution">
    <text evidence="1">The sequence shown here is derived from an EMBL/GenBank/DDBJ whole genome shotgun (WGS) entry which is preliminary data.</text>
</comment>